<proteinExistence type="predicted"/>
<sequence length="120" mass="13719">MPRSAEQLKQKRLNVHEGGPKFRSNGFFVFRQTFAVVHGLTDQKLISVWAARAWKTLPEEWQAFYEAHAELQAGILNWSYNCSQDVGGGLEMLTEWQGENFFIMKIRPRQEESGSSGNGQ</sequence>
<evidence type="ECO:0000313" key="1">
    <source>
        <dbReference type="EMBL" id="CAG8592683.1"/>
    </source>
</evidence>
<evidence type="ECO:0000313" key="2">
    <source>
        <dbReference type="Proteomes" id="UP000789572"/>
    </source>
</evidence>
<keyword evidence="2" id="KW-1185">Reference proteome</keyword>
<organism evidence="1 2">
    <name type="scientific">Paraglomus occultum</name>
    <dbReference type="NCBI Taxonomy" id="144539"/>
    <lineage>
        <taxon>Eukaryota</taxon>
        <taxon>Fungi</taxon>
        <taxon>Fungi incertae sedis</taxon>
        <taxon>Mucoromycota</taxon>
        <taxon>Glomeromycotina</taxon>
        <taxon>Glomeromycetes</taxon>
        <taxon>Paraglomerales</taxon>
        <taxon>Paraglomeraceae</taxon>
        <taxon>Paraglomus</taxon>
    </lineage>
</organism>
<accession>A0A9N9C6Q4</accession>
<name>A0A9N9C6Q4_9GLOM</name>
<reference evidence="1" key="1">
    <citation type="submission" date="2021-06" db="EMBL/GenBank/DDBJ databases">
        <authorList>
            <person name="Kallberg Y."/>
            <person name="Tangrot J."/>
            <person name="Rosling A."/>
        </authorList>
    </citation>
    <scope>NUCLEOTIDE SEQUENCE</scope>
    <source>
        <strain evidence="1">IA702</strain>
    </source>
</reference>
<dbReference type="EMBL" id="CAJVPJ010001475">
    <property type="protein sequence ID" value="CAG8592683.1"/>
    <property type="molecule type" value="Genomic_DNA"/>
</dbReference>
<comment type="caution">
    <text evidence="1">The sequence shown here is derived from an EMBL/GenBank/DDBJ whole genome shotgun (WGS) entry which is preliminary data.</text>
</comment>
<dbReference type="InterPro" id="IPR036910">
    <property type="entry name" value="HMG_box_dom_sf"/>
</dbReference>
<gene>
    <name evidence="1" type="ORF">POCULU_LOCUS7057</name>
</gene>
<dbReference type="Proteomes" id="UP000789572">
    <property type="component" value="Unassembled WGS sequence"/>
</dbReference>
<dbReference type="SUPFAM" id="SSF47095">
    <property type="entry name" value="HMG-box"/>
    <property type="match status" value="1"/>
</dbReference>
<dbReference type="AlphaFoldDB" id="A0A9N9C6Q4"/>
<protein>
    <submittedName>
        <fullName evidence="1">2337_t:CDS:1</fullName>
    </submittedName>
</protein>